<evidence type="ECO:0000259" key="10">
    <source>
        <dbReference type="Pfam" id="PF00924"/>
    </source>
</evidence>
<comment type="caution">
    <text evidence="13">The sequence shown here is derived from an EMBL/GenBank/DDBJ whole genome shotgun (WGS) entry which is preliminary data.</text>
</comment>
<feature type="signal peptide" evidence="9">
    <location>
        <begin position="1"/>
        <end position="20"/>
    </location>
</feature>
<proteinExistence type="inferred from homology"/>
<feature type="compositionally biased region" description="Low complexity" evidence="7">
    <location>
        <begin position="698"/>
        <end position="709"/>
    </location>
</feature>
<dbReference type="InterPro" id="IPR049278">
    <property type="entry name" value="MS_channel_C"/>
</dbReference>
<reference evidence="13 14" key="1">
    <citation type="submission" date="2020-05" db="EMBL/GenBank/DDBJ databases">
        <title>Azospirillum oleiclasticum sp. nov, a nitrogen-fixing and heavy crude oil-emulsifying bacterium isolated from the crude oil of Yumen Oilfield.</title>
        <authorList>
            <person name="Wu D."/>
            <person name="Cai M."/>
            <person name="Zhang X."/>
        </authorList>
    </citation>
    <scope>NUCLEOTIDE SEQUENCE [LARGE SCALE GENOMIC DNA]</scope>
    <source>
        <strain evidence="13 14">ROY-1-1-2</strain>
    </source>
</reference>
<feature type="transmembrane region" description="Helical" evidence="8">
    <location>
        <begin position="415"/>
        <end position="434"/>
    </location>
</feature>
<dbReference type="RefSeq" id="WP_180281957.1">
    <property type="nucleotide sequence ID" value="NZ_JABFDB010000006.1"/>
</dbReference>
<evidence type="ECO:0000313" key="13">
    <source>
        <dbReference type="EMBL" id="NYZ20190.1"/>
    </source>
</evidence>
<comment type="similarity">
    <text evidence="2">Belongs to the MscS (TC 1.A.23) family.</text>
</comment>
<feature type="transmembrane region" description="Helical" evidence="8">
    <location>
        <begin position="168"/>
        <end position="192"/>
    </location>
</feature>
<feature type="chain" id="PRO_5047230103" evidence="9">
    <location>
        <begin position="21"/>
        <end position="722"/>
    </location>
</feature>
<evidence type="ECO:0000256" key="6">
    <source>
        <dbReference type="ARBA" id="ARBA00023136"/>
    </source>
</evidence>
<evidence type="ECO:0000256" key="7">
    <source>
        <dbReference type="SAM" id="MobiDB-lite"/>
    </source>
</evidence>
<evidence type="ECO:0000256" key="2">
    <source>
        <dbReference type="ARBA" id="ARBA00008017"/>
    </source>
</evidence>
<dbReference type="Pfam" id="PF21082">
    <property type="entry name" value="MS_channel_3rd"/>
    <property type="match status" value="1"/>
</dbReference>
<dbReference type="PANTHER" id="PTHR30460:SF0">
    <property type="entry name" value="MODERATE CONDUCTANCE MECHANOSENSITIVE CHANNEL YBIO"/>
    <property type="match status" value="1"/>
</dbReference>
<feature type="transmembrane region" description="Helical" evidence="8">
    <location>
        <begin position="479"/>
        <end position="498"/>
    </location>
</feature>
<protein>
    <submittedName>
        <fullName evidence="13">Mechanosensitive ion channel family protein</fullName>
    </submittedName>
</protein>
<feature type="transmembrane region" description="Helical" evidence="8">
    <location>
        <begin position="345"/>
        <end position="366"/>
    </location>
</feature>
<dbReference type="InterPro" id="IPR049142">
    <property type="entry name" value="MS_channel_1st"/>
</dbReference>
<dbReference type="InterPro" id="IPR045276">
    <property type="entry name" value="YbiO_bact"/>
</dbReference>
<keyword evidence="14" id="KW-1185">Reference proteome</keyword>
<evidence type="ECO:0000259" key="11">
    <source>
        <dbReference type="Pfam" id="PF21082"/>
    </source>
</evidence>
<accession>A0ABX2T794</accession>
<keyword evidence="3" id="KW-1003">Cell membrane</keyword>
<evidence type="ECO:0000256" key="5">
    <source>
        <dbReference type="ARBA" id="ARBA00022989"/>
    </source>
</evidence>
<feature type="transmembrane region" description="Helical" evidence="8">
    <location>
        <begin position="318"/>
        <end position="339"/>
    </location>
</feature>
<feature type="transmembrane region" description="Helical" evidence="8">
    <location>
        <begin position="198"/>
        <end position="216"/>
    </location>
</feature>
<dbReference type="PANTHER" id="PTHR30460">
    <property type="entry name" value="MODERATE CONDUCTANCE MECHANOSENSITIVE CHANNEL YBIO"/>
    <property type="match status" value="1"/>
</dbReference>
<keyword evidence="5 8" id="KW-1133">Transmembrane helix</keyword>
<feature type="transmembrane region" description="Helical" evidence="8">
    <location>
        <begin position="276"/>
        <end position="297"/>
    </location>
</feature>
<name>A0ABX2T794_9PROT</name>
<evidence type="ECO:0000256" key="8">
    <source>
        <dbReference type="SAM" id="Phobius"/>
    </source>
</evidence>
<dbReference type="Pfam" id="PF21088">
    <property type="entry name" value="MS_channel_1st"/>
    <property type="match status" value="1"/>
</dbReference>
<feature type="domain" description="Mechanosensitive ion channel MscS C-terminal" evidence="11">
    <location>
        <begin position="592"/>
        <end position="679"/>
    </location>
</feature>
<dbReference type="InterPro" id="IPR011066">
    <property type="entry name" value="MscS_channel_C_sf"/>
</dbReference>
<dbReference type="InterPro" id="IPR006685">
    <property type="entry name" value="MscS_channel_2nd"/>
</dbReference>
<feature type="domain" description="Mechanosensitive ion channel transmembrane helices 2/3" evidence="12">
    <location>
        <begin position="481"/>
        <end position="520"/>
    </location>
</feature>
<keyword evidence="4 8" id="KW-0812">Transmembrane</keyword>
<evidence type="ECO:0000313" key="14">
    <source>
        <dbReference type="Proteomes" id="UP000584642"/>
    </source>
</evidence>
<feature type="region of interest" description="Disordered" evidence="7">
    <location>
        <begin position="695"/>
        <end position="722"/>
    </location>
</feature>
<comment type="subcellular location">
    <subcellularLocation>
        <location evidence="1">Cell membrane</location>
        <topology evidence="1">Multi-pass membrane protein</topology>
    </subcellularLocation>
</comment>
<organism evidence="13 14">
    <name type="scientific">Azospirillum oleiclasticum</name>
    <dbReference type="NCBI Taxonomy" id="2735135"/>
    <lineage>
        <taxon>Bacteria</taxon>
        <taxon>Pseudomonadati</taxon>
        <taxon>Pseudomonadota</taxon>
        <taxon>Alphaproteobacteria</taxon>
        <taxon>Rhodospirillales</taxon>
        <taxon>Azospirillaceae</taxon>
        <taxon>Azospirillum</taxon>
    </lineage>
</organism>
<dbReference type="Gene3D" id="2.30.30.60">
    <property type="match status" value="1"/>
</dbReference>
<gene>
    <name evidence="13" type="ORF">HND93_10745</name>
</gene>
<evidence type="ECO:0000256" key="1">
    <source>
        <dbReference type="ARBA" id="ARBA00004651"/>
    </source>
</evidence>
<feature type="domain" description="Mechanosensitive ion channel MscS" evidence="10">
    <location>
        <begin position="522"/>
        <end position="586"/>
    </location>
</feature>
<dbReference type="InterPro" id="IPR011014">
    <property type="entry name" value="MscS_channel_TM-2"/>
</dbReference>
<keyword evidence="9" id="KW-0732">Signal</keyword>
<dbReference type="InterPro" id="IPR023408">
    <property type="entry name" value="MscS_beta-dom_sf"/>
</dbReference>
<evidence type="ECO:0000259" key="12">
    <source>
        <dbReference type="Pfam" id="PF21088"/>
    </source>
</evidence>
<feature type="transmembrane region" description="Helical" evidence="8">
    <location>
        <begin position="504"/>
        <end position="523"/>
    </location>
</feature>
<dbReference type="Gene3D" id="1.10.287.1260">
    <property type="match status" value="1"/>
</dbReference>
<keyword evidence="6 8" id="KW-0472">Membrane</keyword>
<dbReference type="SUPFAM" id="SSF82689">
    <property type="entry name" value="Mechanosensitive channel protein MscS (YggB), C-terminal domain"/>
    <property type="match status" value="1"/>
</dbReference>
<dbReference type="Proteomes" id="UP000584642">
    <property type="component" value="Unassembled WGS sequence"/>
</dbReference>
<dbReference type="InterPro" id="IPR010920">
    <property type="entry name" value="LSM_dom_sf"/>
</dbReference>
<evidence type="ECO:0000256" key="4">
    <source>
        <dbReference type="ARBA" id="ARBA00022692"/>
    </source>
</evidence>
<evidence type="ECO:0000256" key="9">
    <source>
        <dbReference type="SAM" id="SignalP"/>
    </source>
</evidence>
<dbReference type="EMBL" id="JABFDB010000006">
    <property type="protein sequence ID" value="NYZ20190.1"/>
    <property type="molecule type" value="Genomic_DNA"/>
</dbReference>
<feature type="transmembrane region" description="Helical" evidence="8">
    <location>
        <begin position="122"/>
        <end position="142"/>
    </location>
</feature>
<sequence>MRWFAAVRAFGAALALLFLASGGTSPGAAQTASTATPPADAAPAKVQELVRLLGDPAVQAWITRAMPPAEAPATDQPMMLTWRIDRVKERIARLTRAVERFPAELREAAEIMSFELDLPTGLHTAGAVATFLALGFAAETLFRRWTRHARERLAEPLRGRLSARLARTALRVLLALLGVGIFTLASAGTFMALSWPPILGLLTFTTLLWFIAVRLARAVSERVLAPDAPALRLLPVGDEAARRLHAGVGVLAFLGAGGALLTQALHELGLMRDSRLVIPCAVGLAVAVLAIALVWWTSGGNRRAAEGEDGLVRRLGGAMAELWPVLATLLIAATWVAFVADAIRIAWTLAVIGGTAGGILLARGFVASVTADGDEPSPWLPTLRRTVGVTLLLAGVAALSAIWDVGGVMGGDVRPVWQAVFRIVVALLIADLVWTATRTAIDHRLGPAASGSPMPDDSEGGEASGPEARLKTLLPLVRAAILVALVVVIGLVVLSALGIDIAPFLAGAGILGLAVGFGSQALVRDIVSGFFFLVEDAFRVGEYVEFGNLRGTVEGISLRSMRLRHHLGAVHTVPYGEIKSLTNHSRDWTMVRLEFRLPFETDLTQVKKIVKRIGAEMAVDPEYAPDFIQPLKSQGVRRWEEFNMVVGVKFTTRPGKQWVIRRDAYQRIRDAFEKAGIRFASRDVTVRVDSAGQPLSPAEAAAAQAAIDAVPRPPQPATAEFR</sequence>
<dbReference type="Gene3D" id="3.30.70.100">
    <property type="match status" value="1"/>
</dbReference>
<dbReference type="SUPFAM" id="SSF82861">
    <property type="entry name" value="Mechanosensitive channel protein MscS (YggB), transmembrane region"/>
    <property type="match status" value="1"/>
</dbReference>
<dbReference type="Pfam" id="PF00924">
    <property type="entry name" value="MS_channel_2nd"/>
    <property type="match status" value="1"/>
</dbReference>
<feature type="transmembrane region" description="Helical" evidence="8">
    <location>
        <begin position="386"/>
        <end position="403"/>
    </location>
</feature>
<dbReference type="SUPFAM" id="SSF50182">
    <property type="entry name" value="Sm-like ribonucleoproteins"/>
    <property type="match status" value="1"/>
</dbReference>
<evidence type="ECO:0000256" key="3">
    <source>
        <dbReference type="ARBA" id="ARBA00022475"/>
    </source>
</evidence>